<dbReference type="EMBL" id="JARPUR010000006">
    <property type="protein sequence ID" value="KAK4874862.1"/>
    <property type="molecule type" value="Genomic_DNA"/>
</dbReference>
<protein>
    <recommendedName>
        <fullName evidence="6">SUN domain-containing protein</fullName>
    </recommendedName>
</protein>
<evidence type="ECO:0000256" key="2">
    <source>
        <dbReference type="ARBA" id="ARBA00022692"/>
    </source>
</evidence>
<evidence type="ECO:0000259" key="6">
    <source>
        <dbReference type="PROSITE" id="PS51469"/>
    </source>
</evidence>
<comment type="caution">
    <text evidence="7">The sequence shown here is derived from an EMBL/GenBank/DDBJ whole genome shotgun (WGS) entry which is preliminary data.</text>
</comment>
<dbReference type="Proteomes" id="UP001353858">
    <property type="component" value="Unassembled WGS sequence"/>
</dbReference>
<keyword evidence="4 5" id="KW-0472">Membrane</keyword>
<accession>A0AAN7SCR9</accession>
<dbReference type="GO" id="GO:0043495">
    <property type="term" value="F:protein-membrane adaptor activity"/>
    <property type="evidence" value="ECO:0007669"/>
    <property type="project" value="TreeGrafter"/>
</dbReference>
<evidence type="ECO:0000256" key="4">
    <source>
        <dbReference type="ARBA" id="ARBA00023136"/>
    </source>
</evidence>
<keyword evidence="2 5" id="KW-0812">Transmembrane</keyword>
<dbReference type="GO" id="GO:0034993">
    <property type="term" value="C:meiotic nuclear membrane microtubule tethering complex"/>
    <property type="evidence" value="ECO:0007669"/>
    <property type="project" value="TreeGrafter"/>
</dbReference>
<dbReference type="PROSITE" id="PS51469">
    <property type="entry name" value="SUN"/>
    <property type="match status" value="1"/>
</dbReference>
<gene>
    <name evidence="7" type="ORF">RN001_014222</name>
</gene>
<name>A0AAN7SCR9_9COLE</name>
<sequence>MSRCCCTDDMSGVTFPTPVRCNNNQSVNQRCFTVILLCAAFAFVATYFYYGFTEIQNEICNLKEEFYSLSYNRNMDMGQKSKYGAKRKKSICSKRGYGNDEENIKAIVNAALRQYDADKTTRADFALESSGGFDSFSRSPTLFGIPICPDSTGPRQIIQPGVLPGECWAFKGTTGNVVIRLLGPVFIDGVSLEHISKEISPTGLIDTAPKSFSIWGLATENDSGVLLGEFTYDVNGPTLQSFDIDDNLSQSFDHIEFKVHSNHGNPLFTCVYRFGSAEGRSLCASSTDLSSLTWTRPTVRVEWSSTMAGEILLWIKNGPKLLVACMALNLLALSDSGCCLL</sequence>
<evidence type="ECO:0000256" key="1">
    <source>
        <dbReference type="ARBA" id="ARBA00004370"/>
    </source>
</evidence>
<comment type="subcellular location">
    <subcellularLocation>
        <location evidence="1">Membrane</location>
    </subcellularLocation>
</comment>
<proteinExistence type="predicted"/>
<keyword evidence="3 5" id="KW-1133">Transmembrane helix</keyword>
<dbReference type="AlphaFoldDB" id="A0AAN7SCR9"/>
<evidence type="ECO:0000256" key="5">
    <source>
        <dbReference type="SAM" id="Phobius"/>
    </source>
</evidence>
<feature type="domain" description="SUN" evidence="6">
    <location>
        <begin position="109"/>
        <end position="281"/>
    </location>
</feature>
<evidence type="ECO:0000256" key="3">
    <source>
        <dbReference type="ARBA" id="ARBA00022989"/>
    </source>
</evidence>
<evidence type="ECO:0000313" key="8">
    <source>
        <dbReference type="Proteomes" id="UP001353858"/>
    </source>
</evidence>
<dbReference type="PANTHER" id="PTHR12911">
    <property type="entry name" value="SAD1/UNC-84-LIKE PROTEIN-RELATED"/>
    <property type="match status" value="1"/>
</dbReference>
<keyword evidence="8" id="KW-1185">Reference proteome</keyword>
<dbReference type="Pfam" id="PF07738">
    <property type="entry name" value="Sad1_UNC"/>
    <property type="match status" value="1"/>
</dbReference>
<dbReference type="PANTHER" id="PTHR12911:SF8">
    <property type="entry name" value="KLAROID PROTEIN-RELATED"/>
    <property type="match status" value="1"/>
</dbReference>
<dbReference type="Gene3D" id="2.60.120.260">
    <property type="entry name" value="Galactose-binding domain-like"/>
    <property type="match status" value="1"/>
</dbReference>
<evidence type="ECO:0000313" key="7">
    <source>
        <dbReference type="EMBL" id="KAK4874862.1"/>
    </source>
</evidence>
<dbReference type="InterPro" id="IPR012919">
    <property type="entry name" value="SUN_dom"/>
</dbReference>
<dbReference type="InterPro" id="IPR045119">
    <property type="entry name" value="SUN1-5"/>
</dbReference>
<organism evidence="7 8">
    <name type="scientific">Aquatica leii</name>
    <dbReference type="NCBI Taxonomy" id="1421715"/>
    <lineage>
        <taxon>Eukaryota</taxon>
        <taxon>Metazoa</taxon>
        <taxon>Ecdysozoa</taxon>
        <taxon>Arthropoda</taxon>
        <taxon>Hexapoda</taxon>
        <taxon>Insecta</taxon>
        <taxon>Pterygota</taxon>
        <taxon>Neoptera</taxon>
        <taxon>Endopterygota</taxon>
        <taxon>Coleoptera</taxon>
        <taxon>Polyphaga</taxon>
        <taxon>Elateriformia</taxon>
        <taxon>Elateroidea</taxon>
        <taxon>Lampyridae</taxon>
        <taxon>Luciolinae</taxon>
        <taxon>Aquatica</taxon>
    </lineage>
</organism>
<feature type="transmembrane region" description="Helical" evidence="5">
    <location>
        <begin position="31"/>
        <end position="50"/>
    </location>
</feature>
<reference evidence="8" key="1">
    <citation type="submission" date="2023-01" db="EMBL/GenBank/DDBJ databases">
        <title>Key to firefly adult light organ development and bioluminescence: homeobox transcription factors regulate luciferase expression and transportation to peroxisome.</title>
        <authorList>
            <person name="Fu X."/>
        </authorList>
    </citation>
    <scope>NUCLEOTIDE SEQUENCE [LARGE SCALE GENOMIC DNA]</scope>
</reference>